<evidence type="ECO:0008006" key="10">
    <source>
        <dbReference type="Google" id="ProtNLM"/>
    </source>
</evidence>
<evidence type="ECO:0000313" key="9">
    <source>
        <dbReference type="Proteomes" id="UP000275385"/>
    </source>
</evidence>
<keyword evidence="9" id="KW-1185">Reference proteome</keyword>
<feature type="region of interest" description="Disordered" evidence="6">
    <location>
        <begin position="294"/>
        <end position="325"/>
    </location>
</feature>
<dbReference type="GO" id="GO:0016705">
    <property type="term" value="F:oxidoreductase activity, acting on paired donors, with incorporation or reduction of molecular oxygen"/>
    <property type="evidence" value="ECO:0007669"/>
    <property type="project" value="InterPro"/>
</dbReference>
<sequence>MVSNYALFLLLAGPVLVVIQLIISSLKLRGIPGPLLASFSNVWRFRAMRSKGWADRLVTLHKTHGKLVRIGPNHISVSDPAAIPVIYSTNPVWVKGPSYFGAATVSKGRTVPSVIAMGESQHTAVRRSVGRAFTTNSLLDYEASIEAATAELVHALETHPTTDISNYLQCFAMDVLMRIAFSESLGFIEKGTDVDGILAAVMARFDHWGAWGALPGADYLFNKGPLAQRLRKKGDSPLARVGLVKLLGRKSATVQPDSVDLLHKFLDGQAKHPEIMSDNEVLGVIMSTIGAGADTTAGRTGRSCSSREPKQPSQMVPGQPATLPRSRAQGVDARNAHCLMGSGSHCSSRRRHHLRPVHTRWYGCRMQHRRRAPRRRSLRARRCSLPTRAMAGR</sequence>
<reference evidence="8 9" key="1">
    <citation type="submission" date="2018-08" db="EMBL/GenBank/DDBJ databases">
        <title>Draft genome of the lignicolous fungus Coniochaeta pulveracea.</title>
        <authorList>
            <person name="Borstlap C.J."/>
            <person name="De Witt R.N."/>
            <person name="Botha A."/>
            <person name="Volschenk H."/>
        </authorList>
    </citation>
    <scope>NUCLEOTIDE SEQUENCE [LARGE SCALE GENOMIC DNA]</scope>
    <source>
        <strain evidence="8 9">CAB683</strain>
    </source>
</reference>
<dbReference type="GO" id="GO:0020037">
    <property type="term" value="F:heme binding"/>
    <property type="evidence" value="ECO:0007669"/>
    <property type="project" value="InterPro"/>
</dbReference>
<dbReference type="InterPro" id="IPR036396">
    <property type="entry name" value="Cyt_P450_sf"/>
</dbReference>
<evidence type="ECO:0000256" key="1">
    <source>
        <dbReference type="ARBA" id="ARBA00001971"/>
    </source>
</evidence>
<feature type="transmembrane region" description="Helical" evidence="7">
    <location>
        <begin position="6"/>
        <end position="26"/>
    </location>
</feature>
<protein>
    <recommendedName>
        <fullName evidence="10">Cytochrome P450</fullName>
    </recommendedName>
</protein>
<evidence type="ECO:0000256" key="5">
    <source>
        <dbReference type="ARBA" id="ARBA00023004"/>
    </source>
</evidence>
<evidence type="ECO:0000256" key="6">
    <source>
        <dbReference type="SAM" id="MobiDB-lite"/>
    </source>
</evidence>
<keyword evidence="7" id="KW-1133">Transmembrane helix</keyword>
<evidence type="ECO:0000313" key="8">
    <source>
        <dbReference type="EMBL" id="RKU42623.1"/>
    </source>
</evidence>
<proteinExistence type="predicted"/>
<keyword evidence="4" id="KW-0560">Oxidoreductase</keyword>
<dbReference type="AlphaFoldDB" id="A0A420Y443"/>
<keyword evidence="7" id="KW-0812">Transmembrane</keyword>
<comment type="cofactor">
    <cofactor evidence="1">
        <name>heme</name>
        <dbReference type="ChEBI" id="CHEBI:30413"/>
    </cofactor>
</comment>
<dbReference type="SUPFAM" id="SSF48264">
    <property type="entry name" value="Cytochrome P450"/>
    <property type="match status" value="1"/>
</dbReference>
<dbReference type="STRING" id="177199.A0A420Y443"/>
<evidence type="ECO:0000256" key="3">
    <source>
        <dbReference type="ARBA" id="ARBA00022723"/>
    </source>
</evidence>
<gene>
    <name evidence="8" type="ORF">DL546_005736</name>
</gene>
<keyword evidence="7" id="KW-0472">Membrane</keyword>
<dbReference type="GO" id="GO:0005506">
    <property type="term" value="F:iron ion binding"/>
    <property type="evidence" value="ECO:0007669"/>
    <property type="project" value="InterPro"/>
</dbReference>
<dbReference type="PANTHER" id="PTHR24305:SF235">
    <property type="entry name" value="CYTOCHROME P450 MONOOXYGENASE APDB-RELATED"/>
    <property type="match status" value="1"/>
</dbReference>
<name>A0A420Y443_9PEZI</name>
<keyword evidence="2" id="KW-0349">Heme</keyword>
<accession>A0A420Y443</accession>
<comment type="caution">
    <text evidence="8">The sequence shown here is derived from an EMBL/GenBank/DDBJ whole genome shotgun (WGS) entry which is preliminary data.</text>
</comment>
<dbReference type="Gene3D" id="1.10.630.10">
    <property type="entry name" value="Cytochrome P450"/>
    <property type="match status" value="1"/>
</dbReference>
<dbReference type="Proteomes" id="UP000275385">
    <property type="component" value="Unassembled WGS sequence"/>
</dbReference>
<evidence type="ECO:0000256" key="2">
    <source>
        <dbReference type="ARBA" id="ARBA00022617"/>
    </source>
</evidence>
<dbReference type="OrthoDB" id="3934656at2759"/>
<dbReference type="GO" id="GO:0004497">
    <property type="term" value="F:monooxygenase activity"/>
    <property type="evidence" value="ECO:0007669"/>
    <property type="project" value="InterPro"/>
</dbReference>
<keyword evidence="5" id="KW-0408">Iron</keyword>
<dbReference type="InterPro" id="IPR050121">
    <property type="entry name" value="Cytochrome_P450_monoxygenase"/>
</dbReference>
<keyword evidence="3" id="KW-0479">Metal-binding</keyword>
<dbReference type="InterPro" id="IPR001128">
    <property type="entry name" value="Cyt_P450"/>
</dbReference>
<dbReference type="Pfam" id="PF00067">
    <property type="entry name" value="p450"/>
    <property type="match status" value="1"/>
</dbReference>
<organism evidence="8 9">
    <name type="scientific">Coniochaeta pulveracea</name>
    <dbReference type="NCBI Taxonomy" id="177199"/>
    <lineage>
        <taxon>Eukaryota</taxon>
        <taxon>Fungi</taxon>
        <taxon>Dikarya</taxon>
        <taxon>Ascomycota</taxon>
        <taxon>Pezizomycotina</taxon>
        <taxon>Sordariomycetes</taxon>
        <taxon>Sordariomycetidae</taxon>
        <taxon>Coniochaetales</taxon>
        <taxon>Coniochaetaceae</taxon>
        <taxon>Coniochaeta</taxon>
    </lineage>
</organism>
<dbReference type="GO" id="GO:0044550">
    <property type="term" value="P:secondary metabolite biosynthetic process"/>
    <property type="evidence" value="ECO:0007669"/>
    <property type="project" value="UniProtKB-ARBA"/>
</dbReference>
<evidence type="ECO:0000256" key="4">
    <source>
        <dbReference type="ARBA" id="ARBA00023002"/>
    </source>
</evidence>
<dbReference type="EMBL" id="QVQW01000054">
    <property type="protein sequence ID" value="RKU42623.1"/>
    <property type="molecule type" value="Genomic_DNA"/>
</dbReference>
<dbReference type="PANTHER" id="PTHR24305">
    <property type="entry name" value="CYTOCHROME P450"/>
    <property type="match status" value="1"/>
</dbReference>
<evidence type="ECO:0000256" key="7">
    <source>
        <dbReference type="SAM" id="Phobius"/>
    </source>
</evidence>